<dbReference type="InterPro" id="IPR051398">
    <property type="entry name" value="Polysacch_Deacetylase"/>
</dbReference>
<dbReference type="PANTHER" id="PTHR34216:SF3">
    <property type="entry name" value="POLY-BETA-1,6-N-ACETYL-D-GLUCOSAMINE N-DEACETYLASE"/>
    <property type="match status" value="1"/>
</dbReference>
<dbReference type="InterPro" id="IPR011330">
    <property type="entry name" value="Glyco_hydro/deAcase_b/a-brl"/>
</dbReference>
<evidence type="ECO:0000256" key="1">
    <source>
        <dbReference type="ARBA" id="ARBA00004613"/>
    </source>
</evidence>
<dbReference type="EMBL" id="FWDO01000005">
    <property type="protein sequence ID" value="SLM18778.1"/>
    <property type="molecule type" value="Genomic_DNA"/>
</dbReference>
<evidence type="ECO:0000256" key="2">
    <source>
        <dbReference type="ARBA" id="ARBA00022729"/>
    </source>
</evidence>
<feature type="domain" description="NodB homology" evidence="4">
    <location>
        <begin position="136"/>
        <end position="328"/>
    </location>
</feature>
<dbReference type="Pfam" id="PF01522">
    <property type="entry name" value="Polysacc_deac_1"/>
    <property type="match status" value="1"/>
</dbReference>
<keyword evidence="2 3" id="KW-0732">Signal</keyword>
<reference evidence="5" key="1">
    <citation type="submission" date="2017-02" db="EMBL/GenBank/DDBJ databases">
        <authorList>
            <person name="Regsiter A."/>
            <person name="William W."/>
        </authorList>
    </citation>
    <scope>NUCLEOTIDE SEQUENCE</scope>
    <source>
        <strain evidence="5">BdmA 4</strain>
    </source>
</reference>
<proteinExistence type="predicted"/>
<dbReference type="GO" id="GO:0016810">
    <property type="term" value="F:hydrolase activity, acting on carbon-nitrogen (but not peptide) bonds"/>
    <property type="evidence" value="ECO:0007669"/>
    <property type="project" value="InterPro"/>
</dbReference>
<dbReference type="Gene3D" id="3.20.20.370">
    <property type="entry name" value="Glycoside hydrolase/deacetylase"/>
    <property type="match status" value="1"/>
</dbReference>
<accession>A0A3P3XR35</accession>
<dbReference type="PROSITE" id="PS51677">
    <property type="entry name" value="NODB"/>
    <property type="match status" value="1"/>
</dbReference>
<name>A0A3P3XR35_9SPIR</name>
<organism evidence="5">
    <name type="scientific">uncultured spirochete</name>
    <dbReference type="NCBI Taxonomy" id="156406"/>
    <lineage>
        <taxon>Bacteria</taxon>
        <taxon>Pseudomonadati</taxon>
        <taxon>Spirochaetota</taxon>
        <taxon>Spirochaetia</taxon>
        <taxon>Spirochaetales</taxon>
        <taxon>environmental samples</taxon>
    </lineage>
</organism>
<dbReference type="PANTHER" id="PTHR34216">
    <property type="match status" value="1"/>
</dbReference>
<dbReference type="AlphaFoldDB" id="A0A3P3XR35"/>
<protein>
    <recommendedName>
        <fullName evidence="4">NodB homology domain-containing protein</fullName>
    </recommendedName>
</protein>
<dbReference type="CDD" id="cd10918">
    <property type="entry name" value="CE4_NodB_like_5s_6s"/>
    <property type="match status" value="1"/>
</dbReference>
<evidence type="ECO:0000256" key="3">
    <source>
        <dbReference type="SAM" id="SignalP"/>
    </source>
</evidence>
<gene>
    <name evidence="5" type="ORF">SPIRO4BDMA_50293</name>
</gene>
<sequence length="328" mass="36811">MRKSYVRVMERALLLAVALLVSACSASIQNMSLEQPHNSDAESKAVELTPSDPIEYDTSMPSLPVLQSVGSGTAAPVLILLYHNITTLTDPGTYDRRLQDFDNDLKYLQDNNITIIRLPDILKIQSGEIVPQEGQRFAVITFDDGYVSAYARAFPILKKYNMPATFFIITSFVGTSGYMTWEEIEEMASYSPDNGRQPLYEFGSHTVDHRSLAYDASAFPDRNDYIMFLNMEMNQSKNAILQHVNQTDIFLALPYGDGAYEQEVTYAAIRTGYTGLRTSIYGAFDAYNTNWNYHLPSLAILGSTDIGVLPDYYEQLLPETGMLMLSVR</sequence>
<dbReference type="SUPFAM" id="SSF88713">
    <property type="entry name" value="Glycoside hydrolase/deacetylase"/>
    <property type="match status" value="1"/>
</dbReference>
<evidence type="ECO:0000313" key="5">
    <source>
        <dbReference type="EMBL" id="SLM18778.1"/>
    </source>
</evidence>
<feature type="chain" id="PRO_5018112560" description="NodB homology domain-containing protein" evidence="3">
    <location>
        <begin position="29"/>
        <end position="328"/>
    </location>
</feature>
<comment type="subcellular location">
    <subcellularLocation>
        <location evidence="1">Secreted</location>
    </subcellularLocation>
</comment>
<dbReference type="GO" id="GO:0005975">
    <property type="term" value="P:carbohydrate metabolic process"/>
    <property type="evidence" value="ECO:0007669"/>
    <property type="project" value="InterPro"/>
</dbReference>
<dbReference type="PROSITE" id="PS51257">
    <property type="entry name" value="PROKAR_LIPOPROTEIN"/>
    <property type="match status" value="1"/>
</dbReference>
<dbReference type="GO" id="GO:0005576">
    <property type="term" value="C:extracellular region"/>
    <property type="evidence" value="ECO:0007669"/>
    <property type="project" value="UniProtKB-SubCell"/>
</dbReference>
<dbReference type="InterPro" id="IPR002509">
    <property type="entry name" value="NODB_dom"/>
</dbReference>
<evidence type="ECO:0000259" key="4">
    <source>
        <dbReference type="PROSITE" id="PS51677"/>
    </source>
</evidence>
<feature type="signal peptide" evidence="3">
    <location>
        <begin position="1"/>
        <end position="28"/>
    </location>
</feature>